<feature type="compositionally biased region" description="Pro residues" evidence="1">
    <location>
        <begin position="114"/>
        <end position="125"/>
    </location>
</feature>
<dbReference type="GeneID" id="37039858"/>
<keyword evidence="2" id="KW-1133">Transmembrane helix</keyword>
<feature type="compositionally biased region" description="Basic residues" evidence="1">
    <location>
        <begin position="440"/>
        <end position="449"/>
    </location>
</feature>
<dbReference type="InParanoid" id="A0A316YP43"/>
<proteinExistence type="predicted"/>
<protein>
    <recommendedName>
        <fullName evidence="5">Transmembrane protein</fullName>
    </recommendedName>
</protein>
<feature type="region of interest" description="Disordered" evidence="1">
    <location>
        <begin position="1"/>
        <end position="125"/>
    </location>
</feature>
<feature type="region of interest" description="Disordered" evidence="1">
    <location>
        <begin position="424"/>
        <end position="464"/>
    </location>
</feature>
<accession>A0A316YP43</accession>
<evidence type="ECO:0000313" key="4">
    <source>
        <dbReference type="Proteomes" id="UP000245768"/>
    </source>
</evidence>
<dbReference type="Proteomes" id="UP000245768">
    <property type="component" value="Unassembled WGS sequence"/>
</dbReference>
<feature type="region of interest" description="Disordered" evidence="1">
    <location>
        <begin position="287"/>
        <end position="308"/>
    </location>
</feature>
<keyword evidence="2" id="KW-0812">Transmembrane</keyword>
<dbReference type="RefSeq" id="XP_025377994.1">
    <property type="nucleotide sequence ID" value="XM_025517942.1"/>
</dbReference>
<feature type="compositionally biased region" description="Basic and acidic residues" evidence="1">
    <location>
        <begin position="32"/>
        <end position="50"/>
    </location>
</feature>
<evidence type="ECO:0000256" key="1">
    <source>
        <dbReference type="SAM" id="MobiDB-lite"/>
    </source>
</evidence>
<dbReference type="OrthoDB" id="3366821at2759"/>
<gene>
    <name evidence="3" type="ORF">FA10DRAFT_123960</name>
</gene>
<feature type="transmembrane region" description="Helical" evidence="2">
    <location>
        <begin position="323"/>
        <end position="344"/>
    </location>
</feature>
<evidence type="ECO:0008006" key="5">
    <source>
        <dbReference type="Google" id="ProtNLM"/>
    </source>
</evidence>
<organism evidence="3 4">
    <name type="scientific">Acaromyces ingoldii</name>
    <dbReference type="NCBI Taxonomy" id="215250"/>
    <lineage>
        <taxon>Eukaryota</taxon>
        <taxon>Fungi</taxon>
        <taxon>Dikarya</taxon>
        <taxon>Basidiomycota</taxon>
        <taxon>Ustilaginomycotina</taxon>
        <taxon>Exobasidiomycetes</taxon>
        <taxon>Exobasidiales</taxon>
        <taxon>Cryptobasidiaceae</taxon>
        <taxon>Acaromyces</taxon>
    </lineage>
</organism>
<name>A0A316YP43_9BASI</name>
<feature type="transmembrane region" description="Helical" evidence="2">
    <location>
        <begin position="356"/>
        <end position="378"/>
    </location>
</feature>
<evidence type="ECO:0000256" key="2">
    <source>
        <dbReference type="SAM" id="Phobius"/>
    </source>
</evidence>
<dbReference type="EMBL" id="KZ819636">
    <property type="protein sequence ID" value="PWN90796.1"/>
    <property type="molecule type" value="Genomic_DNA"/>
</dbReference>
<feature type="compositionally biased region" description="Basic and acidic residues" evidence="1">
    <location>
        <begin position="450"/>
        <end position="464"/>
    </location>
</feature>
<sequence length="464" mass="49424">MPAYGPRDSRRSSPVRVGANGGGGGSSSNSSSKDRKSRDGAEWREARRGTPLDAPSSLRPSFQEWEMRQVPSHLHRSSAGSAHWDQQPRRASMPEVETLRSAPSVHDGLRPQAGPAPPRGAKPPAFYLPPPGYPYDGVPQPSWNGPSDPTPIYGGQGSWHRLDNGAMAWLPTGDSRPPTRWVEDNILPALSHSDWTVPQAKQVLASWATLATLLAGTQATLLSYYHQLDGGTFAVYGLASAGLCLEVYGALLASITIVCSISFQAPDAPKAEHHRGVFGLHASGFTSSRRTLSSPGGAPQPSMPRNVDRKPLTARTAAVLDRLALTCGYLIVAGAICELASLAAYSTLYQENSVTIAMGVTLGLCGLATFLAATLGFLHGTESQRFINAARAHTSVAPSGSLPSAALSSARTAVGNAHTPMRFQQRGQPQSAGFHEPVQRKHHLFSRVKAHSDESDSEPDRPFV</sequence>
<keyword evidence="4" id="KW-1185">Reference proteome</keyword>
<dbReference type="AlphaFoldDB" id="A0A316YP43"/>
<reference evidence="3 4" key="1">
    <citation type="journal article" date="2018" name="Mol. Biol. Evol.">
        <title>Broad Genomic Sampling Reveals a Smut Pathogenic Ancestry of the Fungal Clade Ustilaginomycotina.</title>
        <authorList>
            <person name="Kijpornyongpan T."/>
            <person name="Mondo S.J."/>
            <person name="Barry K."/>
            <person name="Sandor L."/>
            <person name="Lee J."/>
            <person name="Lipzen A."/>
            <person name="Pangilinan J."/>
            <person name="LaButti K."/>
            <person name="Hainaut M."/>
            <person name="Henrissat B."/>
            <person name="Grigoriev I.V."/>
            <person name="Spatafora J.W."/>
            <person name="Aime M.C."/>
        </authorList>
    </citation>
    <scope>NUCLEOTIDE SEQUENCE [LARGE SCALE GENOMIC DNA]</scope>
    <source>
        <strain evidence="3 4">MCA 4198</strain>
    </source>
</reference>
<keyword evidence="2" id="KW-0472">Membrane</keyword>
<evidence type="ECO:0000313" key="3">
    <source>
        <dbReference type="EMBL" id="PWN90796.1"/>
    </source>
</evidence>